<feature type="signal peptide" evidence="5">
    <location>
        <begin position="1"/>
        <end position="23"/>
    </location>
</feature>
<keyword evidence="2" id="KW-0645">Protease</keyword>
<accession>A0A927U5A7</accession>
<dbReference type="InterPro" id="IPR038765">
    <property type="entry name" value="Papain-like_cys_pep_sf"/>
</dbReference>
<keyword evidence="3" id="KW-0378">Hydrolase</keyword>
<dbReference type="AlphaFoldDB" id="A0A927U5A7"/>
<comment type="caution">
    <text evidence="7">The sequence shown here is derived from an EMBL/GenBank/DDBJ whole genome shotgun (WGS) entry which is preliminary data.</text>
</comment>
<proteinExistence type="inferred from homology"/>
<evidence type="ECO:0000259" key="6">
    <source>
        <dbReference type="Pfam" id="PF00877"/>
    </source>
</evidence>
<protein>
    <submittedName>
        <fullName evidence="7">NlpC/P60 family protein</fullName>
    </submittedName>
</protein>
<dbReference type="GO" id="GO:0008234">
    <property type="term" value="F:cysteine-type peptidase activity"/>
    <property type="evidence" value="ECO:0007669"/>
    <property type="project" value="UniProtKB-KW"/>
</dbReference>
<name>A0A927U5A7_9FIRM</name>
<dbReference type="Gene3D" id="3.90.1720.10">
    <property type="entry name" value="endopeptidase domain like (from Nostoc punctiforme)"/>
    <property type="match status" value="1"/>
</dbReference>
<keyword evidence="4" id="KW-0788">Thiol protease</keyword>
<dbReference type="Pfam" id="PF00877">
    <property type="entry name" value="NLPC_P60"/>
    <property type="match status" value="1"/>
</dbReference>
<evidence type="ECO:0000256" key="5">
    <source>
        <dbReference type="SAM" id="SignalP"/>
    </source>
</evidence>
<dbReference type="SUPFAM" id="SSF54001">
    <property type="entry name" value="Cysteine proteinases"/>
    <property type="match status" value="1"/>
</dbReference>
<dbReference type="InterPro" id="IPR000064">
    <property type="entry name" value="NLP_P60_dom"/>
</dbReference>
<evidence type="ECO:0000313" key="7">
    <source>
        <dbReference type="EMBL" id="MBE5918320.1"/>
    </source>
</evidence>
<evidence type="ECO:0000256" key="2">
    <source>
        <dbReference type="ARBA" id="ARBA00022670"/>
    </source>
</evidence>
<sequence>MKRKQILAAVAAFVAIVAMEVNTLPVEAKVNTESTVTQEMCTSTYWNSMSANNGNVLMDAGLIDAYNAKALKTKECNMFDLTAMDGSFNATELKGTVAKAILSEMPQKPIYVNSAPVDTALFYNAVSQLVLATGWDGVVSPKYALAVSQTEIKSIPVVDYVGYSQTDSDDEIILSSLKVNEPFVIKQCANVNNHVFYYGYSNNVSGWVLADDLAICDTKAEWLNMWQTKTNGKDFIVVTTDYFTLSESHYAPATSGVKLTMGTTLKLVPDNDIPRNIAMRGTWNNYVVYLPTRDANGRFVKQMALVAQNKDVNVGYLPLTSANVVDLSFKYLGDTYGWGGMLDSVDCSALVRNVYKCFGLEMPRNTSWQKEVPGTCFDVGEYDNASKTSIIAACIPGTALYLPGHTMIYLGTVNGVPYVISAMGSASDSTGAFDVVSQNSVTVTPLTVRRRNGATWLESINGIVIPWNR</sequence>
<comment type="similarity">
    <text evidence="1">Belongs to the peptidase C40 family.</text>
</comment>
<feature type="chain" id="PRO_5039544100" evidence="5">
    <location>
        <begin position="24"/>
        <end position="469"/>
    </location>
</feature>
<keyword evidence="5" id="KW-0732">Signal</keyword>
<feature type="domain" description="NlpC/P60" evidence="6">
    <location>
        <begin position="333"/>
        <end position="412"/>
    </location>
</feature>
<dbReference type="Proteomes" id="UP000766246">
    <property type="component" value="Unassembled WGS sequence"/>
</dbReference>
<reference evidence="7" key="1">
    <citation type="submission" date="2019-04" db="EMBL/GenBank/DDBJ databases">
        <title>Evolution of Biomass-Degrading Anaerobic Consortia Revealed by Metagenomics.</title>
        <authorList>
            <person name="Peng X."/>
        </authorList>
    </citation>
    <scope>NUCLEOTIDE SEQUENCE</scope>
    <source>
        <strain evidence="7">SIG311</strain>
    </source>
</reference>
<organism evidence="7 8">
    <name type="scientific">Pseudobutyrivibrio ruminis</name>
    <dbReference type="NCBI Taxonomy" id="46206"/>
    <lineage>
        <taxon>Bacteria</taxon>
        <taxon>Bacillati</taxon>
        <taxon>Bacillota</taxon>
        <taxon>Clostridia</taxon>
        <taxon>Lachnospirales</taxon>
        <taxon>Lachnospiraceae</taxon>
        <taxon>Pseudobutyrivibrio</taxon>
    </lineage>
</organism>
<evidence type="ECO:0000313" key="8">
    <source>
        <dbReference type="Proteomes" id="UP000766246"/>
    </source>
</evidence>
<evidence type="ECO:0000256" key="3">
    <source>
        <dbReference type="ARBA" id="ARBA00022801"/>
    </source>
</evidence>
<dbReference type="GO" id="GO:0006508">
    <property type="term" value="P:proteolysis"/>
    <property type="evidence" value="ECO:0007669"/>
    <property type="project" value="UniProtKB-KW"/>
</dbReference>
<evidence type="ECO:0000256" key="4">
    <source>
        <dbReference type="ARBA" id="ARBA00022807"/>
    </source>
</evidence>
<evidence type="ECO:0000256" key="1">
    <source>
        <dbReference type="ARBA" id="ARBA00007074"/>
    </source>
</evidence>
<gene>
    <name evidence="7" type="ORF">E7272_00615</name>
</gene>
<dbReference type="EMBL" id="SVER01000002">
    <property type="protein sequence ID" value="MBE5918320.1"/>
    <property type="molecule type" value="Genomic_DNA"/>
</dbReference>